<feature type="domain" description="Magnesium chelatase ChlI-like catalytic" evidence="1">
    <location>
        <begin position="332"/>
        <end position="447"/>
    </location>
</feature>
<name>A0A133YEA8_9FIRM</name>
<evidence type="ECO:0000259" key="1">
    <source>
        <dbReference type="Pfam" id="PF01078"/>
    </source>
</evidence>
<dbReference type="SUPFAM" id="SSF54211">
    <property type="entry name" value="Ribosomal protein S5 domain 2-like"/>
    <property type="match status" value="1"/>
</dbReference>
<dbReference type="InterPro" id="IPR020568">
    <property type="entry name" value="Ribosomal_Su5_D2-typ_SF"/>
</dbReference>
<dbReference type="InterPro" id="IPR025158">
    <property type="entry name" value="Mg_chelat-rel_C"/>
</dbReference>
<dbReference type="EMBL" id="LSCV01000012">
    <property type="protein sequence ID" value="KXB41542.1"/>
    <property type="molecule type" value="Genomic_DNA"/>
</dbReference>
<evidence type="ECO:0000313" key="4">
    <source>
        <dbReference type="Proteomes" id="UP000070080"/>
    </source>
</evidence>
<feature type="domain" description="Magnesium chelatase ChlI-like catalytic" evidence="1">
    <location>
        <begin position="258"/>
        <end position="296"/>
    </location>
</feature>
<evidence type="ECO:0000313" key="3">
    <source>
        <dbReference type="EMBL" id="KXB41542.1"/>
    </source>
</evidence>
<dbReference type="Pfam" id="PF13335">
    <property type="entry name" value="Mg_chelatase_C"/>
    <property type="match status" value="1"/>
</dbReference>
<dbReference type="InterPro" id="IPR000523">
    <property type="entry name" value="Mg_chelatse_chII-like_cat_dom"/>
</dbReference>
<dbReference type="OrthoDB" id="9813147at2"/>
<dbReference type="AlphaFoldDB" id="A0A133YEA8"/>
<reference evidence="4" key="1">
    <citation type="submission" date="2016-01" db="EMBL/GenBank/DDBJ databases">
        <authorList>
            <person name="Mitreva M."/>
            <person name="Pepin K.H."/>
            <person name="Mihindukulasuriya K.A."/>
            <person name="Fulton R."/>
            <person name="Fronick C."/>
            <person name="O'Laughlin M."/>
            <person name="Miner T."/>
            <person name="Herter B."/>
            <person name="Rosa B.A."/>
            <person name="Cordes M."/>
            <person name="Tomlinson C."/>
            <person name="Wollam A."/>
            <person name="Palsikar V.B."/>
            <person name="Mardis E.R."/>
            <person name="Wilson R.K."/>
        </authorList>
    </citation>
    <scope>NUCLEOTIDE SEQUENCE [LARGE SCALE GENOMIC DNA]</scope>
    <source>
        <strain evidence="4">KA00274</strain>
    </source>
</reference>
<dbReference type="RefSeq" id="WP_066713729.1">
    <property type="nucleotide sequence ID" value="NZ_JARFNM010000001.1"/>
</dbReference>
<organism evidence="3 4">
    <name type="scientific">Amygdalobacter nucleatus</name>
    <dbReference type="NCBI Taxonomy" id="3029274"/>
    <lineage>
        <taxon>Bacteria</taxon>
        <taxon>Bacillati</taxon>
        <taxon>Bacillota</taxon>
        <taxon>Clostridia</taxon>
        <taxon>Eubacteriales</taxon>
        <taxon>Oscillospiraceae</taxon>
        <taxon>Amygdalobacter</taxon>
    </lineage>
</organism>
<dbReference type="Gene3D" id="3.30.230.10">
    <property type="match status" value="1"/>
</dbReference>
<dbReference type="SUPFAM" id="SSF52540">
    <property type="entry name" value="P-loop containing nucleoside triphosphate hydrolases"/>
    <property type="match status" value="1"/>
</dbReference>
<dbReference type="InterPro" id="IPR014721">
    <property type="entry name" value="Ribsml_uS5_D2-typ_fold_subgr"/>
</dbReference>
<dbReference type="GO" id="GO:0005524">
    <property type="term" value="F:ATP binding"/>
    <property type="evidence" value="ECO:0007669"/>
    <property type="project" value="InterPro"/>
</dbReference>
<dbReference type="Proteomes" id="UP000070080">
    <property type="component" value="Unassembled WGS sequence"/>
</dbReference>
<evidence type="ECO:0000259" key="2">
    <source>
        <dbReference type="Pfam" id="PF13335"/>
    </source>
</evidence>
<dbReference type="InterPro" id="IPR027417">
    <property type="entry name" value="P-loop_NTPase"/>
</dbReference>
<feature type="domain" description="Mg chelatase-related protein C-terminal" evidence="2">
    <location>
        <begin position="467"/>
        <end position="562"/>
    </location>
</feature>
<dbReference type="Pfam" id="PF01078">
    <property type="entry name" value="Mg_chelatase"/>
    <property type="match status" value="2"/>
</dbReference>
<comment type="caution">
    <text evidence="3">The sequence shown here is derived from an EMBL/GenBank/DDBJ whole genome shotgun (WGS) entry which is preliminary data.</text>
</comment>
<dbReference type="STRING" id="1497955.HMPREF1872_00629"/>
<protein>
    <submittedName>
        <fullName evidence="3">Magnesium chelatase, subunit ChlI</fullName>
    </submittedName>
</protein>
<dbReference type="Gene3D" id="3.40.50.300">
    <property type="entry name" value="P-loop containing nucleotide triphosphate hydrolases"/>
    <property type="match status" value="1"/>
</dbReference>
<accession>A0A133YEA8</accession>
<keyword evidence="4" id="KW-1185">Reference proteome</keyword>
<gene>
    <name evidence="3" type="ORF">HMPREF1872_00629</name>
</gene>
<proteinExistence type="predicted"/>
<sequence>MAHISNASIYSLYRNAKNQLQLCQVAVSISNGLNGCQIIGGVDKTIKEAYFRVKAAIKASDFRYPPGKIVVNLSPLAAAKKGSCFDLAIALALLKASKQIKLPAVCLAYGELSLAGSLIEPSNLLSDADLDLDSKQLKALVTSLRQLCPSETIVCLGPDLDKTGRITCNVLCLLAKFQKISVKTEAISNLKDFNLLKFADAKLNANGMSLPVPYMLDVEISSKLASSIDREELLAELSARSKIALQTYSALRNIAFCKEVFKLALAGGHSLALIGSNGSGKTELLHSAIYFLANEIKAQIERKQSNLIELNNYVLDLDFMTLPSKLLNYKLQTGKLWHLQNGLIFLSELNKFRTKSLLCLEQFFKQQIDLSQNCKQQQIMQADQLNISPHCQMLVDFNPCPCGNLFEPWLTACSCSNFQIKQFNRRLTGAIWDRLALICIARRITAEETKGENMQVQSNGKEEKLEESASQVKYQIEQCRKWQRERNGKTCMHACLNSQLTLAELNTVQLLSNDMHDFLHLMRLSRHYSYRRLYFVRTTALTLADLACEKCQLKHFLQASNYCSVPEEFNYA</sequence>
<dbReference type="Pfam" id="PF13541">
    <property type="entry name" value="ChlI"/>
    <property type="match status" value="1"/>
</dbReference>